<accession>D1NV09</accession>
<evidence type="ECO:0000313" key="3">
    <source>
        <dbReference type="Proteomes" id="UP000003656"/>
    </source>
</evidence>
<feature type="region of interest" description="Disordered" evidence="1">
    <location>
        <begin position="255"/>
        <end position="287"/>
    </location>
</feature>
<dbReference type="eggNOG" id="COG0801">
    <property type="taxonomic scope" value="Bacteria"/>
</dbReference>
<reference evidence="2 3" key="1">
    <citation type="submission" date="2009-11" db="EMBL/GenBank/DDBJ databases">
        <authorList>
            <person name="Weinstock G."/>
            <person name="Sodergren E."/>
            <person name="Clifton S."/>
            <person name="Fulton L."/>
            <person name="Fulton B."/>
            <person name="Courtney L."/>
            <person name="Fronick C."/>
            <person name="Harrison M."/>
            <person name="Strong C."/>
            <person name="Farmer C."/>
            <person name="Delahaunty K."/>
            <person name="Markovic C."/>
            <person name="Hall O."/>
            <person name="Minx P."/>
            <person name="Tomlinson C."/>
            <person name="Mitreva M."/>
            <person name="Nelson J."/>
            <person name="Hou S."/>
            <person name="Wollam A."/>
            <person name="Pepin K.H."/>
            <person name="Johnson M."/>
            <person name="Bhonagiri V."/>
            <person name="Nash W.E."/>
            <person name="Warren W."/>
            <person name="Chinwalla A."/>
            <person name="Mardis E.R."/>
            <person name="Wilson R.K."/>
        </authorList>
    </citation>
    <scope>NUCLEOTIDE SEQUENCE [LARGE SCALE GENOMIC DNA]</scope>
    <source>
        <strain evidence="2 3">DSM 20093</strain>
    </source>
</reference>
<proteinExistence type="predicted"/>
<organism evidence="2 3">
    <name type="scientific">Bifidobacterium gallicum DSM 20093 = LMG 11596</name>
    <dbReference type="NCBI Taxonomy" id="561180"/>
    <lineage>
        <taxon>Bacteria</taxon>
        <taxon>Bacillati</taxon>
        <taxon>Actinomycetota</taxon>
        <taxon>Actinomycetes</taxon>
        <taxon>Bifidobacteriales</taxon>
        <taxon>Bifidobacteriaceae</taxon>
        <taxon>Bifidobacterium</taxon>
    </lineage>
</organism>
<dbReference type="STRING" id="561180.BIFGAL_03687"/>
<sequence>MKAGPFLIEAEWEQDEHGARLEMRVHVAGMPSDEIGTSFNIAVPASIIEQAVNRESVTVDHNDVEQNNGSDAQMTSCENKESNSSERNTVQQTAVIFMESAVQSAEALFRKSIVSIDAVPGNMVEGVSPLYHVTHYDALDTQTAVVQIRTILEPDTLQHVLSDLSVAHEGLVSLSCVSFDGAGMGEDIQRAAVLAPWLDMDPNGEVNGDPLAFLLAMAPDATQVAMVSDTWLLRNAAQSMDAPCAGTLAKDAPKVEGVHKPGARMDDRLGEAEGHAAGNAYDGTEGK</sequence>
<dbReference type="Proteomes" id="UP000003656">
    <property type="component" value="Unassembled WGS sequence"/>
</dbReference>
<feature type="region of interest" description="Disordered" evidence="1">
    <location>
        <begin position="58"/>
        <end position="87"/>
    </location>
</feature>
<name>D1NV09_9BIFI</name>
<evidence type="ECO:0000256" key="1">
    <source>
        <dbReference type="SAM" id="MobiDB-lite"/>
    </source>
</evidence>
<feature type="compositionally biased region" description="Basic and acidic residues" evidence="1">
    <location>
        <begin position="255"/>
        <end position="274"/>
    </location>
</feature>
<comment type="caution">
    <text evidence="2">The sequence shown here is derived from an EMBL/GenBank/DDBJ whole genome shotgun (WGS) entry which is preliminary data.</text>
</comment>
<dbReference type="EMBL" id="ABXB03000003">
    <property type="protein sequence ID" value="EFA22660.1"/>
    <property type="molecule type" value="Genomic_DNA"/>
</dbReference>
<feature type="compositionally biased region" description="Polar residues" evidence="1">
    <location>
        <begin position="65"/>
        <end position="77"/>
    </location>
</feature>
<dbReference type="AlphaFoldDB" id="D1NV09"/>
<gene>
    <name evidence="2" type="ORF">BIFGAL_03687</name>
</gene>
<protein>
    <submittedName>
        <fullName evidence="2">Uncharacterized protein</fullName>
    </submittedName>
</protein>
<evidence type="ECO:0000313" key="2">
    <source>
        <dbReference type="EMBL" id="EFA22660.1"/>
    </source>
</evidence>